<feature type="transmembrane region" description="Helical" evidence="1">
    <location>
        <begin position="119"/>
        <end position="141"/>
    </location>
</feature>
<dbReference type="AlphaFoldDB" id="A0AB39KPR6"/>
<keyword evidence="1" id="KW-0812">Transmembrane</keyword>
<gene>
    <name evidence="2" type="ORF">ABOZ73_10940</name>
</gene>
<evidence type="ECO:0000256" key="1">
    <source>
        <dbReference type="SAM" id="Phobius"/>
    </source>
</evidence>
<name>A0AB39KPR6_9CAUL</name>
<feature type="transmembrane region" description="Helical" evidence="1">
    <location>
        <begin position="147"/>
        <end position="176"/>
    </location>
</feature>
<accession>A0AB39KPR6</accession>
<protein>
    <recommendedName>
        <fullName evidence="3">Urease accessory protein UreH-like transmembrane domain-containing protein</fullName>
    </recommendedName>
</protein>
<reference evidence="2" key="1">
    <citation type="submission" date="2024-06" db="EMBL/GenBank/DDBJ databases">
        <title>Caulobacter inopinatus, sp. nov.</title>
        <authorList>
            <person name="Donachie S.P."/>
        </authorList>
    </citation>
    <scope>NUCLEOTIDE SEQUENCE</scope>
    <source>
        <strain evidence="2">73W</strain>
    </source>
</reference>
<feature type="transmembrane region" description="Helical" evidence="1">
    <location>
        <begin position="188"/>
        <end position="206"/>
    </location>
</feature>
<dbReference type="PANTHER" id="PTHR36394:SF1">
    <property type="entry name" value="OS01G0277700 PROTEIN"/>
    <property type="match status" value="1"/>
</dbReference>
<feature type="transmembrane region" description="Helical" evidence="1">
    <location>
        <begin position="45"/>
        <end position="73"/>
    </location>
</feature>
<dbReference type="RefSeq" id="WP_369058181.1">
    <property type="nucleotide sequence ID" value="NZ_CP158375.1"/>
</dbReference>
<keyword evidence="1" id="KW-0472">Membrane</keyword>
<evidence type="ECO:0008006" key="3">
    <source>
        <dbReference type="Google" id="ProtNLM"/>
    </source>
</evidence>
<dbReference type="PANTHER" id="PTHR36394">
    <property type="entry name" value="OS01G0277700 PROTEIN"/>
    <property type="match status" value="1"/>
</dbReference>
<feature type="transmembrane region" description="Helical" evidence="1">
    <location>
        <begin position="79"/>
        <end position="98"/>
    </location>
</feature>
<keyword evidence="1" id="KW-1133">Transmembrane helix</keyword>
<organism evidence="2">
    <name type="scientific">Caulobacter sp. 73W</name>
    <dbReference type="NCBI Taxonomy" id="3161137"/>
    <lineage>
        <taxon>Bacteria</taxon>
        <taxon>Pseudomonadati</taxon>
        <taxon>Pseudomonadota</taxon>
        <taxon>Alphaproteobacteria</taxon>
        <taxon>Caulobacterales</taxon>
        <taxon>Caulobacteraceae</taxon>
        <taxon>Caulobacter</taxon>
    </lineage>
</organism>
<dbReference type="EMBL" id="CP158375">
    <property type="protein sequence ID" value="XDO95331.1"/>
    <property type="molecule type" value="Genomic_DNA"/>
</dbReference>
<sequence length="208" mass="21635">MTSTLFASIAATGFAVAFLHAALPTHWLPFVLVGRAQGWSAGRTLGVAMLAAVGHVAVTTLLGAILVTAGLALEEQLGGIFGLLVAGGMAGLGLYYLWRGRKHAHLHGAARSYRSDRAAVLGLVTLLALSPCEAFLPIFLAGTPHGWGGFAALIAVLMTATALGMLLFTALSLAGVQRLKLDALQRHETTIMGLTLLLMALIVVLMEV</sequence>
<evidence type="ECO:0000313" key="2">
    <source>
        <dbReference type="EMBL" id="XDO95331.1"/>
    </source>
</evidence>
<feature type="transmembrane region" description="Helical" evidence="1">
    <location>
        <begin position="6"/>
        <end position="33"/>
    </location>
</feature>
<proteinExistence type="predicted"/>